<reference evidence="4 5" key="1">
    <citation type="submission" date="2018-04" db="EMBL/GenBank/DDBJ databases">
        <title>Novel Campyloabacter and Helicobacter Species and Strains.</title>
        <authorList>
            <person name="Mannion A.J."/>
            <person name="Shen Z."/>
            <person name="Fox J.G."/>
        </authorList>
    </citation>
    <scope>NUCLEOTIDE SEQUENCE [LARGE SCALE GENOMIC DNA]</scope>
    <source>
        <strain evidence="4 5">MIT 99-5101</strain>
    </source>
</reference>
<gene>
    <name evidence="4" type="primary">pglF</name>
    <name evidence="4" type="ORF">CQA43_06820</name>
</gene>
<dbReference type="InterPro" id="IPR003869">
    <property type="entry name" value="Polysac_CapD-like"/>
</dbReference>
<dbReference type="Proteomes" id="UP000256650">
    <property type="component" value="Unassembled WGS sequence"/>
</dbReference>
<feature type="transmembrane region" description="Helical" evidence="2">
    <location>
        <begin position="46"/>
        <end position="72"/>
    </location>
</feature>
<dbReference type="SUPFAM" id="SSF53335">
    <property type="entry name" value="S-adenosyl-L-methionine-dependent methyltransferases"/>
    <property type="match status" value="1"/>
</dbReference>
<dbReference type="PANTHER" id="PTHR43318">
    <property type="entry name" value="UDP-N-ACETYLGLUCOSAMINE 4,6-DEHYDRATASE"/>
    <property type="match status" value="1"/>
</dbReference>
<evidence type="ECO:0000256" key="1">
    <source>
        <dbReference type="ARBA" id="ARBA00007430"/>
    </source>
</evidence>
<dbReference type="InterPro" id="IPR051203">
    <property type="entry name" value="Polysaccharide_Synthase-Rel"/>
</dbReference>
<dbReference type="Gene3D" id="3.40.50.720">
    <property type="entry name" value="NAD(P)-binding Rossmann-like Domain"/>
    <property type="match status" value="2"/>
</dbReference>
<feature type="transmembrane region" description="Helical" evidence="2">
    <location>
        <begin position="84"/>
        <end position="104"/>
    </location>
</feature>
<comment type="caution">
    <text evidence="4">The sequence shown here is derived from an EMBL/GenBank/DDBJ whole genome shotgun (WGS) entry which is preliminary data.</text>
</comment>
<dbReference type="Pfam" id="PF02719">
    <property type="entry name" value="Polysacc_synt_2"/>
    <property type="match status" value="1"/>
</dbReference>
<dbReference type="SUPFAM" id="SSF51735">
    <property type="entry name" value="NAD(P)-binding Rossmann-fold domains"/>
    <property type="match status" value="1"/>
</dbReference>
<name>A0A3D8IC26_9HELI</name>
<protein>
    <submittedName>
        <fullName evidence="4">UDP-N-acetylglucosamine 4,6-dehydratase (Configuration-retaining)</fullName>
    </submittedName>
</protein>
<evidence type="ECO:0000259" key="3">
    <source>
        <dbReference type="Pfam" id="PF02719"/>
    </source>
</evidence>
<feature type="transmembrane region" description="Helical" evidence="2">
    <location>
        <begin position="15"/>
        <end position="34"/>
    </location>
</feature>
<keyword evidence="2" id="KW-0812">Transmembrane</keyword>
<dbReference type="GeneID" id="82536000"/>
<keyword evidence="2" id="KW-0472">Membrane</keyword>
<dbReference type="CDD" id="cd05237">
    <property type="entry name" value="UDP_invert_4-6DH_SDR_e"/>
    <property type="match status" value="1"/>
</dbReference>
<evidence type="ECO:0000313" key="5">
    <source>
        <dbReference type="Proteomes" id="UP000256650"/>
    </source>
</evidence>
<comment type="similarity">
    <text evidence="1">Belongs to the polysaccharide synthase family.</text>
</comment>
<keyword evidence="2" id="KW-1133">Transmembrane helix</keyword>
<dbReference type="InterPro" id="IPR036291">
    <property type="entry name" value="NAD(P)-bd_dom_sf"/>
</dbReference>
<dbReference type="InterPro" id="IPR029063">
    <property type="entry name" value="SAM-dependent_MTases_sf"/>
</dbReference>
<keyword evidence="5" id="KW-1185">Reference proteome</keyword>
<dbReference type="OrthoDB" id="9769113at2"/>
<evidence type="ECO:0000313" key="4">
    <source>
        <dbReference type="EMBL" id="RDU62304.1"/>
    </source>
</evidence>
<dbReference type="PANTHER" id="PTHR43318:SF1">
    <property type="entry name" value="POLYSACCHARIDE BIOSYNTHESIS PROTEIN EPSC-RELATED"/>
    <property type="match status" value="1"/>
</dbReference>
<evidence type="ECO:0000256" key="2">
    <source>
        <dbReference type="SAM" id="Phobius"/>
    </source>
</evidence>
<feature type="transmembrane region" description="Helical" evidence="2">
    <location>
        <begin position="110"/>
        <end position="129"/>
    </location>
</feature>
<proteinExistence type="inferred from homology"/>
<feature type="domain" description="Polysaccharide biosynthesis protein CapD-like" evidence="3">
    <location>
        <begin position="285"/>
        <end position="566"/>
    </location>
</feature>
<sequence>MLQSVLFRPSNAKRIIFFVFIDLLVSYFTLVLSYDLRFSFQVPLEFNFAVVSVFYVLISLKILLLALFKIYLVPWRFFGLLEALKIFYAHILAYGIFCAIAFFGGAFGNFPLSVIGIDFVISSIFIGAIRISKRIYLENSPKNSPKPAVIFGANTQSATLIKAALNSEIPFYPLAIIEEDEKTFGNYISNLKIYPKSALKELIQKHKIKSAILTRSFSKPPLEGIFNELTQLGIDEIKIANLLKDDTQKTPSEPLKNISIEDLLSRPSKDLDKEVIGAFLKDKRVLITGAGGSIGSEIVRQCVEFGAQRIVLVEHSEFNLYAILEELCSQQNKDFKALLRPCLLSILEKDRFGALINEEKPDIIVHAAAYKHVPLCEYNQKSAIENNIIGSKNVLDSAIEAGVPKVVVISTDKAVRPTNVMGATKRIVELYAQNVESKSSEIVAVRFGNVLGSSGSVVPKFKAQIESGGPITVTHPEITRYFMLIPEACRLVLQAGAIAQGGEIFILDMGEPVKIVDLAKNMLRLYGKENEITIEFSGLRPGEKLYEELLLDESEGKTKYPSIQVARPTKYDIHKLNADITELMQCKDSKEHLAKLKEIVVEFHHNA</sequence>
<dbReference type="RefSeq" id="WP_115551870.1">
    <property type="nucleotide sequence ID" value="NZ_CAOPYK010000005.1"/>
</dbReference>
<organism evidence="4 5">
    <name type="scientific">Helicobacter ganmani</name>
    <dbReference type="NCBI Taxonomy" id="60246"/>
    <lineage>
        <taxon>Bacteria</taxon>
        <taxon>Pseudomonadati</taxon>
        <taxon>Campylobacterota</taxon>
        <taxon>Epsilonproteobacteria</taxon>
        <taxon>Campylobacterales</taxon>
        <taxon>Helicobacteraceae</taxon>
        <taxon>Helicobacter</taxon>
    </lineage>
</organism>
<dbReference type="EMBL" id="NXLS01000007">
    <property type="protein sequence ID" value="RDU62304.1"/>
    <property type="molecule type" value="Genomic_DNA"/>
</dbReference>
<accession>A0A3D8IC26</accession>
<dbReference type="AlphaFoldDB" id="A0A3D8IC26"/>